<comment type="caution">
    <text evidence="1">The sequence shown here is derived from an EMBL/GenBank/DDBJ whole genome shotgun (WGS) entry which is preliminary data.</text>
</comment>
<evidence type="ECO:0000313" key="2">
    <source>
        <dbReference type="Proteomes" id="UP000239590"/>
    </source>
</evidence>
<dbReference type="EMBL" id="PTRA01000001">
    <property type="protein sequence ID" value="PQA60593.1"/>
    <property type="molecule type" value="Genomic_DNA"/>
</dbReference>
<dbReference type="OrthoDB" id="964810at2"/>
<gene>
    <name evidence="1" type="ORF">C5O19_13545</name>
</gene>
<dbReference type="RefSeq" id="WP_104713039.1">
    <property type="nucleotide sequence ID" value="NZ_PTRA01000001.1"/>
</dbReference>
<accession>A0A2S7ISA0</accession>
<name>A0A2S7ISA0_9BACT</name>
<dbReference type="AlphaFoldDB" id="A0A2S7ISA0"/>
<reference evidence="2" key="1">
    <citation type="submission" date="2018-02" db="EMBL/GenBank/DDBJ databases">
        <title>Genome sequencing of Solimonas sp. HR-BB.</title>
        <authorList>
            <person name="Lee Y."/>
            <person name="Jeon C.O."/>
        </authorList>
    </citation>
    <scope>NUCLEOTIDE SEQUENCE [LARGE SCALE GENOMIC DNA]</scope>
    <source>
        <strain evidence="2">HR-U</strain>
    </source>
</reference>
<protein>
    <submittedName>
        <fullName evidence="1">Uncharacterized protein</fullName>
    </submittedName>
</protein>
<proteinExistence type="predicted"/>
<organism evidence="1 2">
    <name type="scientific">Siphonobacter curvatus</name>
    <dbReference type="NCBI Taxonomy" id="2094562"/>
    <lineage>
        <taxon>Bacteria</taxon>
        <taxon>Pseudomonadati</taxon>
        <taxon>Bacteroidota</taxon>
        <taxon>Cytophagia</taxon>
        <taxon>Cytophagales</taxon>
        <taxon>Cytophagaceae</taxon>
        <taxon>Siphonobacter</taxon>
    </lineage>
</organism>
<sequence length="90" mass="10667">MHHIAMLPKFLLSMPNETDVDYVLHTDQPSFLIRVDRNDEDQPVLSKSSIIRWYDAEPTQSGILDAIFEEMTEFLLEEYDFISDEEEWND</sequence>
<keyword evidence="2" id="KW-1185">Reference proteome</keyword>
<evidence type="ECO:0000313" key="1">
    <source>
        <dbReference type="EMBL" id="PQA60593.1"/>
    </source>
</evidence>
<dbReference type="Proteomes" id="UP000239590">
    <property type="component" value="Unassembled WGS sequence"/>
</dbReference>